<evidence type="ECO:0008006" key="7">
    <source>
        <dbReference type="Google" id="ProtNLM"/>
    </source>
</evidence>
<dbReference type="Proteomes" id="UP001172155">
    <property type="component" value="Unassembled WGS sequence"/>
</dbReference>
<keyword evidence="2" id="KW-0408">Iron</keyword>
<feature type="compositionally biased region" description="Low complexity" evidence="3">
    <location>
        <begin position="81"/>
        <end position="91"/>
    </location>
</feature>
<evidence type="ECO:0000313" key="5">
    <source>
        <dbReference type="EMBL" id="KAK0737863.1"/>
    </source>
</evidence>
<keyword evidence="1" id="KW-0479">Metal-binding</keyword>
<evidence type="ECO:0000256" key="3">
    <source>
        <dbReference type="SAM" id="MobiDB-lite"/>
    </source>
</evidence>
<evidence type="ECO:0000256" key="1">
    <source>
        <dbReference type="ARBA" id="ARBA00022723"/>
    </source>
</evidence>
<dbReference type="EMBL" id="JAUKUD010000007">
    <property type="protein sequence ID" value="KAK0737863.1"/>
    <property type="molecule type" value="Genomic_DNA"/>
</dbReference>
<dbReference type="PANTHER" id="PTHR10869">
    <property type="entry name" value="PROLYL 4-HYDROXYLASE ALPHA SUBUNIT"/>
    <property type="match status" value="1"/>
</dbReference>
<feature type="region of interest" description="Disordered" evidence="3">
    <location>
        <begin position="78"/>
        <end position="98"/>
    </location>
</feature>
<dbReference type="GO" id="GO:0046872">
    <property type="term" value="F:metal ion binding"/>
    <property type="evidence" value="ECO:0007669"/>
    <property type="project" value="UniProtKB-KW"/>
</dbReference>
<reference evidence="5" key="1">
    <citation type="submission" date="2023-06" db="EMBL/GenBank/DDBJ databases">
        <title>Genome-scale phylogeny and comparative genomics of the fungal order Sordariales.</title>
        <authorList>
            <consortium name="Lawrence Berkeley National Laboratory"/>
            <person name="Hensen N."/>
            <person name="Bonometti L."/>
            <person name="Westerberg I."/>
            <person name="Brannstrom I.O."/>
            <person name="Guillou S."/>
            <person name="Cros-Aarteil S."/>
            <person name="Calhoun S."/>
            <person name="Haridas S."/>
            <person name="Kuo A."/>
            <person name="Mondo S."/>
            <person name="Pangilinan J."/>
            <person name="Riley R."/>
            <person name="LaButti K."/>
            <person name="Andreopoulos B."/>
            <person name="Lipzen A."/>
            <person name="Chen C."/>
            <person name="Yanf M."/>
            <person name="Daum C."/>
            <person name="Ng V."/>
            <person name="Clum A."/>
            <person name="Steindorff A."/>
            <person name="Ohm R."/>
            <person name="Martin F."/>
            <person name="Silar P."/>
            <person name="Natvig D."/>
            <person name="Lalanne C."/>
            <person name="Gautier V."/>
            <person name="Ament-velasquez S.L."/>
            <person name="Kruys A."/>
            <person name="Hutchinson M.I."/>
            <person name="Powell A.J."/>
            <person name="Barry K."/>
            <person name="Miller A.N."/>
            <person name="Grigoriev I.V."/>
            <person name="Debuchy R."/>
            <person name="Gladieux P."/>
            <person name="Thoren M.H."/>
            <person name="Johannesson H."/>
        </authorList>
    </citation>
    <scope>NUCLEOTIDE SEQUENCE</scope>
    <source>
        <strain evidence="5">SMH3187-1</strain>
    </source>
</reference>
<evidence type="ECO:0000256" key="2">
    <source>
        <dbReference type="ARBA" id="ARBA00023004"/>
    </source>
</evidence>
<dbReference type="AlphaFoldDB" id="A0AA40BPI3"/>
<accession>A0AA40BPI3</accession>
<evidence type="ECO:0000256" key="4">
    <source>
        <dbReference type="SAM" id="SignalP"/>
    </source>
</evidence>
<name>A0AA40BPI3_9PEZI</name>
<proteinExistence type="predicted"/>
<gene>
    <name evidence="5" type="ORF">B0T18DRAFT_420751</name>
</gene>
<keyword evidence="4" id="KW-0732">Signal</keyword>
<protein>
    <recommendedName>
        <fullName evidence="7">Prolyl 4-hydroxylase alpha subunit domain-containing protein</fullName>
    </recommendedName>
</protein>
<organism evidence="5 6">
    <name type="scientific">Schizothecium vesticola</name>
    <dbReference type="NCBI Taxonomy" id="314040"/>
    <lineage>
        <taxon>Eukaryota</taxon>
        <taxon>Fungi</taxon>
        <taxon>Dikarya</taxon>
        <taxon>Ascomycota</taxon>
        <taxon>Pezizomycotina</taxon>
        <taxon>Sordariomycetes</taxon>
        <taxon>Sordariomycetidae</taxon>
        <taxon>Sordariales</taxon>
        <taxon>Schizotheciaceae</taxon>
        <taxon>Schizothecium</taxon>
    </lineage>
</organism>
<comment type="caution">
    <text evidence="5">The sequence shown here is derived from an EMBL/GenBank/DDBJ whole genome shotgun (WGS) entry which is preliminary data.</text>
</comment>
<sequence length="161" mass="17852">MAPLRSLLLGALALHASATTPTNDQAPLTNLDDYTCTHPPYKVTLVSKSPLVIYITDFLTPAERAHLLHITAQTFTPSNISPGSPGSARSPSHIRTSHSTLVPRDPLVRCLETRALLFQGHDTPRSHLEPLQLVRYLPSQRYHYHTDWFPSPPPRPRAGIV</sequence>
<feature type="chain" id="PRO_5041303237" description="Prolyl 4-hydroxylase alpha subunit domain-containing protein" evidence="4">
    <location>
        <begin position="19"/>
        <end position="161"/>
    </location>
</feature>
<evidence type="ECO:0000313" key="6">
    <source>
        <dbReference type="Proteomes" id="UP001172155"/>
    </source>
</evidence>
<keyword evidence="6" id="KW-1185">Reference proteome</keyword>
<dbReference type="PANTHER" id="PTHR10869:SF246">
    <property type="entry name" value="TRANSMEMBRANE PROLYL 4-HYDROXYLASE"/>
    <property type="match status" value="1"/>
</dbReference>
<dbReference type="GO" id="GO:0004656">
    <property type="term" value="F:procollagen-proline 4-dioxygenase activity"/>
    <property type="evidence" value="ECO:0007669"/>
    <property type="project" value="TreeGrafter"/>
</dbReference>
<feature type="signal peptide" evidence="4">
    <location>
        <begin position="1"/>
        <end position="18"/>
    </location>
</feature>
<dbReference type="GO" id="GO:0005783">
    <property type="term" value="C:endoplasmic reticulum"/>
    <property type="evidence" value="ECO:0007669"/>
    <property type="project" value="TreeGrafter"/>
</dbReference>
<dbReference type="InterPro" id="IPR045054">
    <property type="entry name" value="P4HA-like"/>
</dbReference>
<dbReference type="Gene3D" id="2.60.120.620">
    <property type="entry name" value="q2cbj1_9rhob like domain"/>
    <property type="match status" value="1"/>
</dbReference>